<sequence>MFRRRTPRSRWRSVRELLYPSGGWLRASSYVWHRLRRLPDDPSRVARGIAAGVFISFTPFFGLHFLGAALIAWAIRGNIPAALIATFAGNPLTFPLIATASLEVGYLFTPHDAHVPIYRLPVEFSYASGELWHNIRALFGQGEMHWGFLSRFWRDIFLPYLVGGLFTGLAAAVVAYALLLPLLQTYRRARLRRVEERLQRARAKYAEEADDDGSNR</sequence>
<organism evidence="1 2">
    <name type="scientific">Haematobacter massiliensis</name>
    <dbReference type="NCBI Taxonomy" id="195105"/>
    <lineage>
        <taxon>Bacteria</taxon>
        <taxon>Pseudomonadati</taxon>
        <taxon>Pseudomonadota</taxon>
        <taxon>Alphaproteobacteria</taxon>
        <taxon>Rhodobacterales</taxon>
        <taxon>Paracoccaceae</taxon>
        <taxon>Haematobacter</taxon>
    </lineage>
</organism>
<accession>A0A086YA18</accession>
<dbReference type="EMBL" id="JGYG01000002">
    <property type="protein sequence ID" value="KFI31118.1"/>
    <property type="molecule type" value="Genomic_DNA"/>
</dbReference>
<proteinExistence type="predicted"/>
<dbReference type="Pfam" id="PF09835">
    <property type="entry name" value="DUF2062"/>
    <property type="match status" value="1"/>
</dbReference>
<evidence type="ECO:0000313" key="2">
    <source>
        <dbReference type="Proteomes" id="UP000028826"/>
    </source>
</evidence>
<dbReference type="OrthoDB" id="7360463at2"/>
<dbReference type="eggNOG" id="COG3216">
    <property type="taxonomic scope" value="Bacteria"/>
</dbReference>
<dbReference type="Proteomes" id="UP000028826">
    <property type="component" value="Unassembled WGS sequence"/>
</dbReference>
<reference evidence="1 2" key="1">
    <citation type="submission" date="2014-03" db="EMBL/GenBank/DDBJ databases">
        <title>Genome of Haematobacter massiliensis CCUG 47968.</title>
        <authorList>
            <person name="Wang D."/>
            <person name="Wang G."/>
        </authorList>
    </citation>
    <scope>NUCLEOTIDE SEQUENCE [LARGE SCALE GENOMIC DNA]</scope>
    <source>
        <strain evidence="1 2">CCUG 47968</strain>
    </source>
</reference>
<comment type="caution">
    <text evidence="1">The sequence shown here is derived from an EMBL/GenBank/DDBJ whole genome shotgun (WGS) entry which is preliminary data.</text>
</comment>
<dbReference type="PANTHER" id="PTHR40547">
    <property type="entry name" value="SLL0298 PROTEIN"/>
    <property type="match status" value="1"/>
</dbReference>
<dbReference type="AlphaFoldDB" id="A0A086YA18"/>
<keyword evidence="2" id="KW-1185">Reference proteome</keyword>
<dbReference type="InterPro" id="IPR018639">
    <property type="entry name" value="DUF2062"/>
</dbReference>
<dbReference type="STRING" id="195105.CN97_08770"/>
<dbReference type="PANTHER" id="PTHR40547:SF1">
    <property type="entry name" value="SLL0298 PROTEIN"/>
    <property type="match status" value="1"/>
</dbReference>
<evidence type="ECO:0000313" key="1">
    <source>
        <dbReference type="EMBL" id="KFI31118.1"/>
    </source>
</evidence>
<name>A0A086YA18_9RHOB</name>
<dbReference type="RefSeq" id="WP_035707272.1">
    <property type="nucleotide sequence ID" value="NZ_CAMIFG010000188.1"/>
</dbReference>
<gene>
    <name evidence="1" type="ORF">CN97_08770</name>
</gene>
<protein>
    <submittedName>
        <fullName evidence="1">Uncharacterized protein</fullName>
    </submittedName>
</protein>